<evidence type="ECO:0000313" key="2">
    <source>
        <dbReference type="EMBL" id="RXK58294.1"/>
    </source>
</evidence>
<protein>
    <recommendedName>
        <fullName evidence="4">DUF3316 domain-containing protein</fullName>
    </recommendedName>
</protein>
<evidence type="ECO:0000313" key="3">
    <source>
        <dbReference type="Proteomes" id="UP000290204"/>
    </source>
</evidence>
<feature type="signal peptide" evidence="1">
    <location>
        <begin position="1"/>
        <end position="18"/>
    </location>
</feature>
<accession>A0A4Q1CEJ9</accession>
<dbReference type="RefSeq" id="WP_129132094.1">
    <property type="nucleotide sequence ID" value="NZ_SDHW01000006.1"/>
</dbReference>
<dbReference type="OrthoDB" id="649238at2"/>
<comment type="caution">
    <text evidence="2">The sequence shown here is derived from an EMBL/GenBank/DDBJ whole genome shotgun (WGS) entry which is preliminary data.</text>
</comment>
<evidence type="ECO:0000256" key="1">
    <source>
        <dbReference type="SAM" id="SignalP"/>
    </source>
</evidence>
<dbReference type="EMBL" id="SDHW01000006">
    <property type="protein sequence ID" value="RXK58294.1"/>
    <property type="molecule type" value="Genomic_DNA"/>
</dbReference>
<organism evidence="2 3">
    <name type="scientific">Lacibacter luteus</name>
    <dbReference type="NCBI Taxonomy" id="2508719"/>
    <lineage>
        <taxon>Bacteria</taxon>
        <taxon>Pseudomonadati</taxon>
        <taxon>Bacteroidota</taxon>
        <taxon>Chitinophagia</taxon>
        <taxon>Chitinophagales</taxon>
        <taxon>Chitinophagaceae</taxon>
        <taxon>Lacibacter</taxon>
    </lineage>
</organism>
<feature type="chain" id="PRO_5020392935" description="DUF3316 domain-containing protein" evidence="1">
    <location>
        <begin position="19"/>
        <end position="271"/>
    </location>
</feature>
<dbReference type="AlphaFoldDB" id="A0A4Q1CEJ9"/>
<keyword evidence="1" id="KW-0732">Signal</keyword>
<reference evidence="2 3" key="1">
    <citation type="submission" date="2019-01" db="EMBL/GenBank/DDBJ databases">
        <title>Lacibacter sp. strain TTM-7.</title>
        <authorList>
            <person name="Chen W.-M."/>
        </authorList>
    </citation>
    <scope>NUCLEOTIDE SEQUENCE [LARGE SCALE GENOMIC DNA]</scope>
    <source>
        <strain evidence="2 3">TTM-7</strain>
    </source>
</reference>
<name>A0A4Q1CEJ9_9BACT</name>
<sequence length="271" mass="31082">MRYLLNCLLLLLVTKAQTQELYIFSNPASNIPAKALVAKVGTKTMRSYHNNEREFRFMPELQLGLTKNWMLTGNASFSNMFFQSKQQFESARLYTKYRFYSNDEVHKHFRAAVYAAGAWSNNPLVYQELNLEGDNSGLQIGVVATQLVNKFAASAGVAYVRQLERKDKLFLGYPFSNNALQYNLSMGYLLFPLKYENYKQTNLNLYCEVLAQQNTDVKVGFIDIAPAVQLIFNSSTRFNVGARYQLTGNAHRMADRSMFISLEHYFLNALK</sequence>
<dbReference type="Proteomes" id="UP000290204">
    <property type="component" value="Unassembled WGS sequence"/>
</dbReference>
<keyword evidence="3" id="KW-1185">Reference proteome</keyword>
<evidence type="ECO:0008006" key="4">
    <source>
        <dbReference type="Google" id="ProtNLM"/>
    </source>
</evidence>
<gene>
    <name evidence="2" type="ORF">ESA94_16740</name>
</gene>
<proteinExistence type="predicted"/>